<keyword evidence="3" id="KW-0408">Iron</keyword>
<dbReference type="InterPro" id="IPR036909">
    <property type="entry name" value="Cyt_c-like_dom_sf"/>
</dbReference>
<protein>
    <submittedName>
        <fullName evidence="5">Cytochrome c, class I</fullName>
    </submittedName>
</protein>
<sequence>MKFSPILILLFGCIFFTSAYAGTSNKNKMTRWYNKQQVKNGLKVYQKHCVGCHQPDAVGVKSWRYKDDNGVYPAPPLNGTAHTWHHPIDSLRQTILKGEKPKGGTMPGFAGKLNNRQVDEVLAWVQSHWSDDIYAAWLRKGKHSKRQRH</sequence>
<dbReference type="PANTHER" id="PTHR35008:SF4">
    <property type="entry name" value="BLL4482 PROTEIN"/>
    <property type="match status" value="1"/>
</dbReference>
<dbReference type="GO" id="GO:0009055">
    <property type="term" value="F:electron transfer activity"/>
    <property type="evidence" value="ECO:0007669"/>
    <property type="project" value="InterPro"/>
</dbReference>
<dbReference type="AlphaFoldDB" id="A0A3B0XY37"/>
<evidence type="ECO:0000313" key="5">
    <source>
        <dbReference type="EMBL" id="VAW68062.1"/>
    </source>
</evidence>
<dbReference type="GO" id="GO:0046872">
    <property type="term" value="F:metal ion binding"/>
    <property type="evidence" value="ECO:0007669"/>
    <property type="project" value="UniProtKB-KW"/>
</dbReference>
<dbReference type="EMBL" id="UOFH01000416">
    <property type="protein sequence ID" value="VAW68062.1"/>
    <property type="molecule type" value="Genomic_DNA"/>
</dbReference>
<keyword evidence="1" id="KW-0349">Heme</keyword>
<dbReference type="Pfam" id="PF13442">
    <property type="entry name" value="Cytochrome_CBB3"/>
    <property type="match status" value="1"/>
</dbReference>
<name>A0A3B0XY37_9ZZZZ</name>
<evidence type="ECO:0000256" key="3">
    <source>
        <dbReference type="ARBA" id="ARBA00023004"/>
    </source>
</evidence>
<dbReference type="GO" id="GO:0020037">
    <property type="term" value="F:heme binding"/>
    <property type="evidence" value="ECO:0007669"/>
    <property type="project" value="InterPro"/>
</dbReference>
<proteinExistence type="predicted"/>
<dbReference type="SUPFAM" id="SSF46626">
    <property type="entry name" value="Cytochrome c"/>
    <property type="match status" value="1"/>
</dbReference>
<reference evidence="5" key="1">
    <citation type="submission" date="2018-06" db="EMBL/GenBank/DDBJ databases">
        <authorList>
            <person name="Zhirakovskaya E."/>
        </authorList>
    </citation>
    <scope>NUCLEOTIDE SEQUENCE</scope>
</reference>
<feature type="domain" description="Cytochrome c" evidence="4">
    <location>
        <begin position="36"/>
        <end position="129"/>
    </location>
</feature>
<dbReference type="InterPro" id="IPR051459">
    <property type="entry name" value="Cytochrome_c-type_DH"/>
</dbReference>
<dbReference type="Gene3D" id="1.10.760.10">
    <property type="entry name" value="Cytochrome c-like domain"/>
    <property type="match status" value="1"/>
</dbReference>
<gene>
    <name evidence="5" type="ORF">MNBD_GAMMA08-268</name>
</gene>
<dbReference type="InterPro" id="IPR009056">
    <property type="entry name" value="Cyt_c-like_dom"/>
</dbReference>
<evidence type="ECO:0000256" key="1">
    <source>
        <dbReference type="ARBA" id="ARBA00022617"/>
    </source>
</evidence>
<evidence type="ECO:0000259" key="4">
    <source>
        <dbReference type="PROSITE" id="PS51007"/>
    </source>
</evidence>
<keyword evidence="2" id="KW-0479">Metal-binding</keyword>
<accession>A0A3B0XY37</accession>
<dbReference type="PROSITE" id="PS51007">
    <property type="entry name" value="CYTC"/>
    <property type="match status" value="1"/>
</dbReference>
<evidence type="ECO:0000256" key="2">
    <source>
        <dbReference type="ARBA" id="ARBA00022723"/>
    </source>
</evidence>
<organism evidence="5">
    <name type="scientific">hydrothermal vent metagenome</name>
    <dbReference type="NCBI Taxonomy" id="652676"/>
    <lineage>
        <taxon>unclassified sequences</taxon>
        <taxon>metagenomes</taxon>
        <taxon>ecological metagenomes</taxon>
    </lineage>
</organism>
<dbReference type="PANTHER" id="PTHR35008">
    <property type="entry name" value="BLL4482 PROTEIN-RELATED"/>
    <property type="match status" value="1"/>
</dbReference>